<evidence type="ECO:0000313" key="11">
    <source>
        <dbReference type="EMBL" id="WNM38226.1"/>
    </source>
</evidence>
<evidence type="ECO:0000256" key="8">
    <source>
        <dbReference type="ARBA" id="ARBA00035585"/>
    </source>
</evidence>
<keyword evidence="6 10" id="KW-0407">Ion channel</keyword>
<evidence type="ECO:0000256" key="7">
    <source>
        <dbReference type="ARBA" id="ARBA00035120"/>
    </source>
</evidence>
<keyword evidence="10" id="KW-0915">Sodium</keyword>
<evidence type="ECO:0000256" key="3">
    <source>
        <dbReference type="ARBA" id="ARBA00022692"/>
    </source>
</evidence>
<dbReference type="EMBL" id="CP134876">
    <property type="protein sequence ID" value="WNM38226.1"/>
    <property type="molecule type" value="Genomic_DNA"/>
</dbReference>
<evidence type="ECO:0000256" key="9">
    <source>
        <dbReference type="ARBA" id="ARBA00049940"/>
    </source>
</evidence>
<dbReference type="Proteomes" id="UP001303001">
    <property type="component" value="Chromosome"/>
</dbReference>
<dbReference type="PANTHER" id="PTHR28259:SF1">
    <property type="entry name" value="FLUORIDE EXPORT PROTEIN 1-RELATED"/>
    <property type="match status" value="1"/>
</dbReference>
<keyword evidence="10" id="KW-0813">Transport</keyword>
<organism evidence="11 12">
    <name type="scientific">Micromonospora halotolerans</name>
    <dbReference type="NCBI Taxonomy" id="709879"/>
    <lineage>
        <taxon>Bacteria</taxon>
        <taxon>Bacillati</taxon>
        <taxon>Actinomycetota</taxon>
        <taxon>Actinomycetes</taxon>
        <taxon>Micromonosporales</taxon>
        <taxon>Micromonosporaceae</taxon>
        <taxon>Micromonospora</taxon>
    </lineage>
</organism>
<keyword evidence="5 10" id="KW-0472">Membrane</keyword>
<keyword evidence="10" id="KW-0406">Ion transport</keyword>
<feature type="binding site" evidence="10">
    <location>
        <position position="69"/>
    </location>
    <ligand>
        <name>Na(+)</name>
        <dbReference type="ChEBI" id="CHEBI:29101"/>
        <note>structural</note>
    </ligand>
</feature>
<name>A0ABY9ZV19_9ACTN</name>
<dbReference type="PANTHER" id="PTHR28259">
    <property type="entry name" value="FLUORIDE EXPORT PROTEIN 1-RELATED"/>
    <property type="match status" value="1"/>
</dbReference>
<dbReference type="HAMAP" id="MF_00454">
    <property type="entry name" value="FluC"/>
    <property type="match status" value="1"/>
</dbReference>
<dbReference type="InterPro" id="IPR003691">
    <property type="entry name" value="FluC"/>
</dbReference>
<comment type="activity regulation">
    <text evidence="10">Na(+) is not transported, but it plays an essential structural role and its presence is essential for fluoride channel function.</text>
</comment>
<evidence type="ECO:0000256" key="1">
    <source>
        <dbReference type="ARBA" id="ARBA00004651"/>
    </source>
</evidence>
<dbReference type="RefSeq" id="WP_313719846.1">
    <property type="nucleotide sequence ID" value="NZ_CP134876.1"/>
</dbReference>
<feature type="transmembrane region" description="Helical" evidence="10">
    <location>
        <begin position="97"/>
        <end position="115"/>
    </location>
</feature>
<dbReference type="NCBIfam" id="TIGR00494">
    <property type="entry name" value="crcB"/>
    <property type="match status" value="1"/>
</dbReference>
<proteinExistence type="inferred from homology"/>
<keyword evidence="3 10" id="KW-0812">Transmembrane</keyword>
<accession>A0ABY9ZV19</accession>
<comment type="similarity">
    <text evidence="7 10">Belongs to the fluoride channel Fluc/FEX (TC 1.A.43) family.</text>
</comment>
<feature type="transmembrane region" description="Helical" evidence="10">
    <location>
        <begin position="32"/>
        <end position="52"/>
    </location>
</feature>
<keyword evidence="12" id="KW-1185">Reference proteome</keyword>
<evidence type="ECO:0000256" key="10">
    <source>
        <dbReference type="HAMAP-Rule" id="MF_00454"/>
    </source>
</evidence>
<evidence type="ECO:0000256" key="4">
    <source>
        <dbReference type="ARBA" id="ARBA00022989"/>
    </source>
</evidence>
<feature type="transmembrane region" description="Helical" evidence="10">
    <location>
        <begin position="59"/>
        <end position="77"/>
    </location>
</feature>
<protein>
    <recommendedName>
        <fullName evidence="10">Fluoride-specific ion channel FluC</fullName>
    </recommendedName>
</protein>
<comment type="function">
    <text evidence="9 10">Fluoride-specific ion channel. Important for reducing fluoride concentration in the cell, thus reducing its toxicity.</text>
</comment>
<keyword evidence="2 10" id="KW-1003">Cell membrane</keyword>
<sequence>MTVLLIALGAAVGAPLRYLTDRAVQARHGSLFPWGTLTVNVVGSLVLGAVAAVPASPAVTALVGTGFCGALTTWSTLGYETVRLHRSGHRGPALANALGSVTAGLAAATLGYVLARAVTG</sequence>
<dbReference type="Pfam" id="PF02537">
    <property type="entry name" value="CRCB"/>
    <property type="match status" value="1"/>
</dbReference>
<reference evidence="11 12" key="1">
    <citation type="submission" date="2023-09" db="EMBL/GenBank/DDBJ databases">
        <title>Micromonospora halotolerans DSM 45598 genome sequence.</title>
        <authorList>
            <person name="Mo P."/>
        </authorList>
    </citation>
    <scope>NUCLEOTIDE SEQUENCE [LARGE SCALE GENOMIC DNA]</scope>
    <source>
        <strain evidence="11 12">DSM 45598</strain>
    </source>
</reference>
<evidence type="ECO:0000256" key="2">
    <source>
        <dbReference type="ARBA" id="ARBA00022475"/>
    </source>
</evidence>
<keyword evidence="10" id="KW-0479">Metal-binding</keyword>
<evidence type="ECO:0000313" key="12">
    <source>
        <dbReference type="Proteomes" id="UP001303001"/>
    </source>
</evidence>
<keyword evidence="4 10" id="KW-1133">Transmembrane helix</keyword>
<comment type="catalytic activity">
    <reaction evidence="8">
        <text>fluoride(in) = fluoride(out)</text>
        <dbReference type="Rhea" id="RHEA:76159"/>
        <dbReference type="ChEBI" id="CHEBI:17051"/>
    </reaction>
    <physiologicalReaction direction="left-to-right" evidence="8">
        <dbReference type="Rhea" id="RHEA:76160"/>
    </physiologicalReaction>
</comment>
<gene>
    <name evidence="10 11" type="primary">crcB</name>
    <name evidence="10" type="synonym">fluC</name>
    <name evidence="11" type="ORF">RMN56_24255</name>
</gene>
<comment type="subcellular location">
    <subcellularLocation>
        <location evidence="1 10">Cell membrane</location>
        <topology evidence="1 10">Multi-pass membrane protein</topology>
    </subcellularLocation>
</comment>
<evidence type="ECO:0000256" key="6">
    <source>
        <dbReference type="ARBA" id="ARBA00023303"/>
    </source>
</evidence>
<evidence type="ECO:0000256" key="5">
    <source>
        <dbReference type="ARBA" id="ARBA00023136"/>
    </source>
</evidence>
<feature type="binding site" evidence="10">
    <location>
        <position position="72"/>
    </location>
    <ligand>
        <name>Na(+)</name>
        <dbReference type="ChEBI" id="CHEBI:29101"/>
        <note>structural</note>
    </ligand>
</feature>